<proteinExistence type="predicted"/>
<dbReference type="InterPro" id="IPR036249">
    <property type="entry name" value="Thioredoxin-like_sf"/>
</dbReference>
<accession>A0A1M6M760</accession>
<feature type="domain" description="Thioredoxin" evidence="2">
    <location>
        <begin position="8"/>
        <end position="143"/>
    </location>
</feature>
<dbReference type="PANTHER" id="PTHR32234:SF0">
    <property type="entry name" value="THIOL:DISULFIDE INTERCHANGE PROTEIN DSBD"/>
    <property type="match status" value="1"/>
</dbReference>
<dbReference type="InterPro" id="IPR013766">
    <property type="entry name" value="Thioredoxin_domain"/>
</dbReference>
<dbReference type="InterPro" id="IPR012336">
    <property type="entry name" value="Thioredoxin-like_fold"/>
</dbReference>
<organism evidence="3 4">
    <name type="scientific">Reichenbachiella agariperforans</name>
    <dbReference type="NCBI Taxonomy" id="156994"/>
    <lineage>
        <taxon>Bacteria</taxon>
        <taxon>Pseudomonadati</taxon>
        <taxon>Bacteroidota</taxon>
        <taxon>Cytophagia</taxon>
        <taxon>Cytophagales</taxon>
        <taxon>Reichenbachiellaceae</taxon>
        <taxon>Reichenbachiella</taxon>
    </lineage>
</organism>
<dbReference type="GO" id="GO:0045454">
    <property type="term" value="P:cell redox homeostasis"/>
    <property type="evidence" value="ECO:0007669"/>
    <property type="project" value="TreeGrafter"/>
</dbReference>
<evidence type="ECO:0000259" key="2">
    <source>
        <dbReference type="PROSITE" id="PS51352"/>
    </source>
</evidence>
<dbReference type="InterPro" id="IPR017937">
    <property type="entry name" value="Thioredoxin_CS"/>
</dbReference>
<dbReference type="STRING" id="156994.SAMN04488028_1011249"/>
<dbReference type="PANTHER" id="PTHR32234">
    <property type="entry name" value="THIOL:DISULFIDE INTERCHANGE PROTEIN DSBD"/>
    <property type="match status" value="1"/>
</dbReference>
<reference evidence="4" key="1">
    <citation type="submission" date="2016-11" db="EMBL/GenBank/DDBJ databases">
        <authorList>
            <person name="Varghese N."/>
            <person name="Submissions S."/>
        </authorList>
    </citation>
    <scope>NUCLEOTIDE SEQUENCE [LARGE SCALE GENOMIC DNA]</scope>
    <source>
        <strain evidence="4">DSM 26134</strain>
    </source>
</reference>
<gene>
    <name evidence="3" type="ORF">SAMN04488028_1011249</name>
</gene>
<keyword evidence="4" id="KW-1185">Reference proteome</keyword>
<keyword evidence="1" id="KW-0676">Redox-active center</keyword>
<dbReference type="EMBL" id="FRAA01000001">
    <property type="protein sequence ID" value="SHJ79083.1"/>
    <property type="molecule type" value="Genomic_DNA"/>
</dbReference>
<dbReference type="AlphaFoldDB" id="A0A1M6M760"/>
<dbReference type="PROSITE" id="PS00194">
    <property type="entry name" value="THIOREDOXIN_1"/>
    <property type="match status" value="1"/>
</dbReference>
<dbReference type="RefSeq" id="WP_073120410.1">
    <property type="nucleotide sequence ID" value="NZ_FRAA01000001.1"/>
</dbReference>
<evidence type="ECO:0000313" key="3">
    <source>
        <dbReference type="EMBL" id="SHJ79083.1"/>
    </source>
</evidence>
<evidence type="ECO:0000313" key="4">
    <source>
        <dbReference type="Proteomes" id="UP000184474"/>
    </source>
</evidence>
<name>A0A1M6M760_REIAG</name>
<dbReference type="SUPFAM" id="SSF52833">
    <property type="entry name" value="Thioredoxin-like"/>
    <property type="match status" value="1"/>
</dbReference>
<evidence type="ECO:0000256" key="1">
    <source>
        <dbReference type="ARBA" id="ARBA00023284"/>
    </source>
</evidence>
<dbReference type="GO" id="GO:0015035">
    <property type="term" value="F:protein-disulfide reductase activity"/>
    <property type="evidence" value="ECO:0007669"/>
    <property type="project" value="TreeGrafter"/>
</dbReference>
<dbReference type="Pfam" id="PF13098">
    <property type="entry name" value="Thioredoxin_2"/>
    <property type="match status" value="1"/>
</dbReference>
<dbReference type="PROSITE" id="PS51352">
    <property type="entry name" value="THIOREDOXIN_2"/>
    <property type="match status" value="1"/>
</dbReference>
<protein>
    <submittedName>
        <fullName evidence="3">Thioredoxin-like domain-containing protein</fullName>
    </submittedName>
</protein>
<dbReference type="Proteomes" id="UP000184474">
    <property type="component" value="Unassembled WGS sequence"/>
</dbReference>
<sequence>MKALIFTIVIGLSTILYTQAQDTAIQWYSVEEAQAMQSSVEKPIFVDFTAVWCGWCKKMDQTTFSDEEVAEKMNASFYPVKLDIDSPEQFMFGGKKVTAKELAQDVGITGLPTMVVFDPDLSSHELIVGYQKKNQFLGTIEAL</sequence>
<dbReference type="Gene3D" id="3.40.30.10">
    <property type="entry name" value="Glutaredoxin"/>
    <property type="match status" value="1"/>
</dbReference>